<name>A0ABD1I3U1_SALDI</name>
<sequence length="109" mass="11926">MRVCSTGGHPAPAAAAKISPSYRRCSSARRAAIIRRTADRDVVIETRLISSLIDFAGFSPVAGLTPLPPGRISEARIACLNLSKRKDFILCKWTFHVHLSYNGFGEDHC</sequence>
<organism evidence="1 2">
    <name type="scientific">Salvia divinorum</name>
    <name type="common">Maria pastora</name>
    <name type="synonym">Diviner's sage</name>
    <dbReference type="NCBI Taxonomy" id="28513"/>
    <lineage>
        <taxon>Eukaryota</taxon>
        <taxon>Viridiplantae</taxon>
        <taxon>Streptophyta</taxon>
        <taxon>Embryophyta</taxon>
        <taxon>Tracheophyta</taxon>
        <taxon>Spermatophyta</taxon>
        <taxon>Magnoliopsida</taxon>
        <taxon>eudicotyledons</taxon>
        <taxon>Gunneridae</taxon>
        <taxon>Pentapetalae</taxon>
        <taxon>asterids</taxon>
        <taxon>lamiids</taxon>
        <taxon>Lamiales</taxon>
        <taxon>Lamiaceae</taxon>
        <taxon>Nepetoideae</taxon>
        <taxon>Mentheae</taxon>
        <taxon>Salviinae</taxon>
        <taxon>Salvia</taxon>
        <taxon>Salvia subgen. Calosphace</taxon>
    </lineage>
</organism>
<evidence type="ECO:0000313" key="2">
    <source>
        <dbReference type="Proteomes" id="UP001567538"/>
    </source>
</evidence>
<reference evidence="1 2" key="1">
    <citation type="submission" date="2024-06" db="EMBL/GenBank/DDBJ databases">
        <title>A chromosome level genome sequence of Diviner's sage (Salvia divinorum).</title>
        <authorList>
            <person name="Ford S.A."/>
            <person name="Ro D.-K."/>
            <person name="Ness R.W."/>
            <person name="Phillips M.A."/>
        </authorList>
    </citation>
    <scope>NUCLEOTIDE SEQUENCE [LARGE SCALE GENOMIC DNA]</scope>
    <source>
        <strain evidence="1">SAF-2024a</strain>
        <tissue evidence="1">Leaf</tissue>
    </source>
</reference>
<gene>
    <name evidence="1" type="ORF">AAHA92_05874</name>
</gene>
<proteinExistence type="predicted"/>
<dbReference type="Proteomes" id="UP001567538">
    <property type="component" value="Unassembled WGS sequence"/>
</dbReference>
<dbReference type="AlphaFoldDB" id="A0ABD1I3U1"/>
<dbReference type="EMBL" id="JBEAFC010000003">
    <property type="protein sequence ID" value="KAL1563404.1"/>
    <property type="molecule type" value="Genomic_DNA"/>
</dbReference>
<comment type="caution">
    <text evidence="1">The sequence shown here is derived from an EMBL/GenBank/DDBJ whole genome shotgun (WGS) entry which is preliminary data.</text>
</comment>
<protein>
    <submittedName>
        <fullName evidence="1">Uncharacterized protein</fullName>
    </submittedName>
</protein>
<accession>A0ABD1I3U1</accession>
<evidence type="ECO:0000313" key="1">
    <source>
        <dbReference type="EMBL" id="KAL1563404.1"/>
    </source>
</evidence>
<keyword evidence="2" id="KW-1185">Reference proteome</keyword>